<dbReference type="PANTHER" id="PTHR14463">
    <property type="entry name" value="LIPASE MATURATION FACTOR"/>
    <property type="match status" value="1"/>
</dbReference>
<comment type="function">
    <text evidence="8">Involved in the maturation of specific proteins in the endoplasmic reticulum.</text>
</comment>
<evidence type="ECO:0000256" key="5">
    <source>
        <dbReference type="ARBA" id="ARBA00022989"/>
    </source>
</evidence>
<comment type="similarity">
    <text evidence="2 8">Belongs to the lipase maturation factor family.</text>
</comment>
<evidence type="ECO:0000256" key="1">
    <source>
        <dbReference type="ARBA" id="ARBA00004477"/>
    </source>
</evidence>
<dbReference type="PANTHER" id="PTHR14463:SF5">
    <property type="entry name" value="LIPASE MATURATION FACTOR 2"/>
    <property type="match status" value="1"/>
</dbReference>
<dbReference type="GO" id="GO:0051604">
    <property type="term" value="P:protein maturation"/>
    <property type="evidence" value="ECO:0007669"/>
    <property type="project" value="InterPro"/>
</dbReference>
<dbReference type="OrthoDB" id="434126at2759"/>
<evidence type="ECO:0000256" key="7">
    <source>
        <dbReference type="ARBA" id="ARBA00023180"/>
    </source>
</evidence>
<dbReference type="InterPro" id="IPR057433">
    <property type="entry name" value="LMF1/2_C"/>
</dbReference>
<comment type="caution">
    <text evidence="11">The sequence shown here is derived from an EMBL/GenBank/DDBJ whole genome shotgun (WGS) entry which is preliminary data.</text>
</comment>
<sequence>MALVRATRDAFLWCMAVIYLFAFSSFYVQIPGLLGDNGILPARVIEFKEVNSVAEFFRGKPTLLRLMPFLGLTIEKGMDLLCLLGILLSFLCMTIKSFRNSIEYGALWLLYLSLYQVGQTFFYFQWDILLLEAGFLSILVAPLNMYILIWKTVPYHHHDNISLFLVKWLLFRLMFASGVVKLTSMCPTWWGLTALNYHFESQCIPTPLAWYAHHLPPWLLNLGVTATFLIEIVIPFLFFAPIRHLRRFAFYTQVLLQIGIILTGNYNFFNLLTITLCVSLLDDDFFQKRKSRRSKQKSFWYRVADWVLTVAAYGYLIYILVKYFSLSFGPGYTSLRTKIAFTKTEFSDWLAKTVPYTIILGAISLGIEILVSLVRCWQSEKTLFRRLTSSFGVCLMAGVAALMFVVSLVPLSHLHKQATEDMWPEIKQIHSTVAPLRIAASYGSLQRYNCAVPYTVIDVKSNTNLMPQIKTWHRKLDHLHLTSSYGLFRVMTGVGGRPEVIIEGSNDMKDWKEYHFLYKPGNLTERPVFVAPHQPRLDWQMWFAALGNYQHNPWLLTFCYRLLTGQPEVLQLIKHNPFPEKPPQYLRAKLHHYHYTSPKQMSVKYSKVDWWTRESVNEYLPILVKNDQGLQEWLQQNGIFQPIEKVKHSNLLVKAVSTVRNYFGQPEGFTFVMSIFSAGLTINLISKYFHY</sequence>
<dbReference type="GO" id="GO:0005789">
    <property type="term" value="C:endoplasmic reticulum membrane"/>
    <property type="evidence" value="ECO:0007669"/>
    <property type="project" value="UniProtKB-SubCell"/>
</dbReference>
<evidence type="ECO:0000256" key="3">
    <source>
        <dbReference type="ARBA" id="ARBA00022692"/>
    </source>
</evidence>
<feature type="transmembrane region" description="Helical" evidence="8">
    <location>
        <begin position="218"/>
        <end position="238"/>
    </location>
</feature>
<keyword evidence="5 8" id="KW-1133">Transmembrane helix</keyword>
<proteinExistence type="inferred from homology"/>
<comment type="subcellular location">
    <subcellularLocation>
        <location evidence="1 8">Endoplasmic reticulum membrane</location>
        <topology evidence="1 8">Multi-pass membrane protein</topology>
    </subcellularLocation>
</comment>
<keyword evidence="3 8" id="KW-0812">Transmembrane</keyword>
<dbReference type="Pfam" id="PF25179">
    <property type="entry name" value="LMF1_C"/>
    <property type="match status" value="1"/>
</dbReference>
<feature type="transmembrane region" description="Helical" evidence="8">
    <location>
        <begin position="389"/>
        <end position="411"/>
    </location>
</feature>
<dbReference type="AlphaFoldDB" id="A0A812AVY2"/>
<dbReference type="EMBL" id="CAHIKZ030000187">
    <property type="protein sequence ID" value="CAE1158719.1"/>
    <property type="molecule type" value="Genomic_DNA"/>
</dbReference>
<feature type="transmembrane region" description="Helical" evidence="8">
    <location>
        <begin position="356"/>
        <end position="377"/>
    </location>
</feature>
<keyword evidence="12" id="KW-1185">Reference proteome</keyword>
<dbReference type="InterPro" id="IPR057434">
    <property type="entry name" value="LMF1/2_N"/>
</dbReference>
<feature type="transmembrane region" description="Helical" evidence="8">
    <location>
        <begin position="77"/>
        <end position="95"/>
    </location>
</feature>
<dbReference type="Proteomes" id="UP000597762">
    <property type="component" value="Unassembled WGS sequence"/>
</dbReference>
<evidence type="ECO:0000259" key="9">
    <source>
        <dbReference type="Pfam" id="PF06762"/>
    </source>
</evidence>
<name>A0A812AVY2_ACAPH</name>
<evidence type="ECO:0000313" key="12">
    <source>
        <dbReference type="Proteomes" id="UP000597762"/>
    </source>
</evidence>
<keyword evidence="7" id="KW-0325">Glycoprotein</keyword>
<feature type="domain" description="Lipase maturation factor 1/2 C-terminal" evidence="10">
    <location>
        <begin position="481"/>
        <end position="621"/>
    </location>
</feature>
<keyword evidence="4 8" id="KW-0256">Endoplasmic reticulum</keyword>
<feature type="transmembrane region" description="Helical" evidence="8">
    <location>
        <begin position="161"/>
        <end position="180"/>
    </location>
</feature>
<organism evidence="11 12">
    <name type="scientific">Acanthosepion pharaonis</name>
    <name type="common">Pharaoh cuttlefish</name>
    <name type="synonym">Sepia pharaonis</name>
    <dbReference type="NCBI Taxonomy" id="158019"/>
    <lineage>
        <taxon>Eukaryota</taxon>
        <taxon>Metazoa</taxon>
        <taxon>Spiralia</taxon>
        <taxon>Lophotrochozoa</taxon>
        <taxon>Mollusca</taxon>
        <taxon>Cephalopoda</taxon>
        <taxon>Coleoidea</taxon>
        <taxon>Decapodiformes</taxon>
        <taxon>Sepiida</taxon>
        <taxon>Sepiina</taxon>
        <taxon>Sepiidae</taxon>
        <taxon>Acanthosepion</taxon>
    </lineage>
</organism>
<evidence type="ECO:0000256" key="4">
    <source>
        <dbReference type="ARBA" id="ARBA00022824"/>
    </source>
</evidence>
<evidence type="ECO:0000259" key="10">
    <source>
        <dbReference type="Pfam" id="PF25179"/>
    </source>
</evidence>
<dbReference type="InterPro" id="IPR009613">
    <property type="entry name" value="LMF"/>
</dbReference>
<feature type="transmembrane region" description="Helical" evidence="8">
    <location>
        <begin position="107"/>
        <end position="124"/>
    </location>
</feature>
<gene>
    <name evidence="11" type="ORF">SPHA_5675</name>
</gene>
<dbReference type="Pfam" id="PF06762">
    <property type="entry name" value="LMF1"/>
    <property type="match status" value="1"/>
</dbReference>
<keyword evidence="6 8" id="KW-0472">Membrane</keyword>
<feature type="transmembrane region" description="Helical" evidence="8">
    <location>
        <begin position="299"/>
        <end position="321"/>
    </location>
</feature>
<feature type="transmembrane region" description="Helical" evidence="8">
    <location>
        <begin position="130"/>
        <end position="149"/>
    </location>
</feature>
<evidence type="ECO:0000256" key="2">
    <source>
        <dbReference type="ARBA" id="ARBA00005512"/>
    </source>
</evidence>
<evidence type="ECO:0000256" key="8">
    <source>
        <dbReference type="RuleBase" id="RU361229"/>
    </source>
</evidence>
<reference evidence="11" key="1">
    <citation type="submission" date="2021-01" db="EMBL/GenBank/DDBJ databases">
        <authorList>
            <person name="Li R."/>
            <person name="Bekaert M."/>
        </authorList>
    </citation>
    <scope>NUCLEOTIDE SEQUENCE</scope>
    <source>
        <strain evidence="11">Farmed</strain>
    </source>
</reference>
<evidence type="ECO:0000256" key="6">
    <source>
        <dbReference type="ARBA" id="ARBA00023136"/>
    </source>
</evidence>
<protein>
    <recommendedName>
        <fullName evidence="8">Lipase maturation factor</fullName>
    </recommendedName>
</protein>
<feature type="domain" description="Lipase maturation factor 1/2 N-terminal" evidence="9">
    <location>
        <begin position="123"/>
        <end position="287"/>
    </location>
</feature>
<feature type="transmembrane region" description="Helical" evidence="8">
    <location>
        <begin position="12"/>
        <end position="30"/>
    </location>
</feature>
<accession>A0A812AVY2</accession>
<evidence type="ECO:0000313" key="11">
    <source>
        <dbReference type="EMBL" id="CAE1158719.1"/>
    </source>
</evidence>